<dbReference type="Gene3D" id="2.120.10.30">
    <property type="entry name" value="TolB, C-terminal domain"/>
    <property type="match status" value="1"/>
</dbReference>
<dbReference type="GO" id="GO:0005737">
    <property type="term" value="C:cytoplasm"/>
    <property type="evidence" value="ECO:0007669"/>
    <property type="project" value="UniProtKB-SubCell"/>
</dbReference>
<dbReference type="RefSeq" id="XP_011499349.1">
    <property type="nucleotide sequence ID" value="XM_011501047.1"/>
</dbReference>
<name>A0AAJ7DWV1_9HYME</name>
<evidence type="ECO:0000256" key="2">
    <source>
        <dbReference type="ARBA" id="ARBA00004496"/>
    </source>
</evidence>
<dbReference type="GO" id="GO:0006508">
    <property type="term" value="P:proteolysis"/>
    <property type="evidence" value="ECO:0007669"/>
    <property type="project" value="InterPro"/>
</dbReference>
<comment type="similarity">
    <text evidence="3">Belongs to the peptidase S9C family.</text>
</comment>
<gene>
    <name evidence="12" type="primary">LOC105363379</name>
</gene>
<dbReference type="InterPro" id="IPR001375">
    <property type="entry name" value="Peptidase_S9_cat"/>
</dbReference>
<reference evidence="12" key="1">
    <citation type="submission" date="2025-08" db="UniProtKB">
        <authorList>
            <consortium name="RefSeq"/>
        </authorList>
    </citation>
    <scope>IDENTIFICATION</scope>
</reference>
<dbReference type="GO" id="GO:0008242">
    <property type="term" value="F:omega peptidase activity"/>
    <property type="evidence" value="ECO:0007669"/>
    <property type="project" value="UniProtKB-EC"/>
</dbReference>
<comment type="subcellular location">
    <subcellularLocation>
        <location evidence="2">Cytoplasm</location>
    </subcellularLocation>
</comment>
<dbReference type="AlphaFoldDB" id="A0AAJ7DWV1"/>
<dbReference type="SUPFAM" id="SSF53474">
    <property type="entry name" value="alpha/beta-Hydrolases"/>
    <property type="match status" value="1"/>
</dbReference>
<evidence type="ECO:0000256" key="6">
    <source>
        <dbReference type="ARBA" id="ARBA00018421"/>
    </source>
</evidence>
<evidence type="ECO:0000313" key="11">
    <source>
        <dbReference type="Proteomes" id="UP000695007"/>
    </source>
</evidence>
<feature type="domain" description="Acylamino-acid-releasing enzyme N-terminal" evidence="10">
    <location>
        <begin position="5"/>
        <end position="439"/>
    </location>
</feature>
<evidence type="ECO:0000259" key="10">
    <source>
        <dbReference type="Pfam" id="PF19283"/>
    </source>
</evidence>
<dbReference type="GeneID" id="105363379"/>
<dbReference type="Gene3D" id="3.40.50.1820">
    <property type="entry name" value="alpha/beta hydrolase"/>
    <property type="match status" value="1"/>
</dbReference>
<evidence type="ECO:0000259" key="9">
    <source>
        <dbReference type="Pfam" id="PF00326"/>
    </source>
</evidence>
<keyword evidence="8" id="KW-0378">Hydrolase</keyword>
<evidence type="ECO:0000256" key="8">
    <source>
        <dbReference type="ARBA" id="ARBA00022801"/>
    </source>
</evidence>
<dbReference type="PANTHER" id="PTHR42776:SF4">
    <property type="entry name" value="ACYLAMINO-ACID-RELEASING ENZYME"/>
    <property type="match status" value="1"/>
</dbReference>
<dbReference type="Pfam" id="PF19283">
    <property type="entry name" value="APEH_N"/>
    <property type="match status" value="1"/>
</dbReference>
<evidence type="ECO:0000256" key="5">
    <source>
        <dbReference type="ARBA" id="ARBA00012917"/>
    </source>
</evidence>
<accession>A0AAJ7DWV1</accession>
<protein>
    <recommendedName>
        <fullName evidence="6">Acylamino-acid-releasing enzyme</fullName>
        <ecNumber evidence="5">3.4.19.1</ecNumber>
    </recommendedName>
</protein>
<dbReference type="KEGG" id="csol:105363379"/>
<dbReference type="InterPro" id="IPR029058">
    <property type="entry name" value="AB_hydrolase_fold"/>
</dbReference>
<dbReference type="InterPro" id="IPR045550">
    <property type="entry name" value="AARE_N"/>
</dbReference>
<evidence type="ECO:0000256" key="1">
    <source>
        <dbReference type="ARBA" id="ARBA00000721"/>
    </source>
</evidence>
<keyword evidence="7" id="KW-0963">Cytoplasm</keyword>
<sequence>MTTMSKQTDEVLDIFKQLNKIPSFVSARILSETNNKITIQSVWSQKNLERLVKQKFIQESTFDTNLQSLVQNFPIEITSELMSSISADEKLKAILREVTVNSKTKQFIEIWDKQHLMKSYDLSVYNIHEDIYNESTFCSFCFSLDNKQLLYIAEKKLPKQESYYQPKPESKTKTDKFENEKELCQGTKYIYRPDWGEQLIAKHRSIVVILNIKEDTLVPITSIPDEYFPAQVIWAPDNNSIVGVAYKLKPRYLGLYACTNRESYIFHLKGNDFRKLTTDGLSCTTPRFSPDGKYLIWLERDISPAHHHVHRLMYLQWNIVKSSNILVNLIKNYIVIDHYKNFYGLYNPSLPDRCWSNNSKHIFLSTPQRFNIKSYIINLETKNITEVDNFDNSSLSVIDVKNNFIAFINVSVIKPPQLIIAKFDNSLSNIGKLCFIDVTKIFNIPNIENFINEQTEAVYNTNEPVKNFNFTYFGTKKAQNQSTPLVVALHGGPHSSYCNTFHINYALMVCLGFGVLQINYRGSTGLGGDNIDYLLGKIGDMDVADCVKAVNLAVNKYPWIDPKKINLYGGSHGGFLCAHLSAKYPDKFRAVVMLNPVIDIAAMYSSTDIPDWCCAESGCSFVKNVSNEHENYNELLLKMLKHSPILHVDKVKAPTLIILGSKDLRVPPFQGKLWYNKLLSNNVHTKLFIYDDNHSLKKDEVEIDNIINSVLWLIEHNDK</sequence>
<dbReference type="Proteomes" id="UP000695007">
    <property type="component" value="Unplaced"/>
</dbReference>
<dbReference type="EC" id="3.4.19.1" evidence="5"/>
<dbReference type="SUPFAM" id="SSF82171">
    <property type="entry name" value="DPP6 N-terminal domain-like"/>
    <property type="match status" value="1"/>
</dbReference>
<keyword evidence="11" id="KW-1185">Reference proteome</keyword>
<dbReference type="PANTHER" id="PTHR42776">
    <property type="entry name" value="SERINE PEPTIDASE S9 FAMILY MEMBER"/>
    <property type="match status" value="1"/>
</dbReference>
<dbReference type="GO" id="GO:0004252">
    <property type="term" value="F:serine-type endopeptidase activity"/>
    <property type="evidence" value="ECO:0007669"/>
    <property type="project" value="TreeGrafter"/>
</dbReference>
<comment type="catalytic activity">
    <reaction evidence="1">
        <text>Cleavage of an N-acetyl or N-formyl amino acid from the N-terminus of a polypeptide.</text>
        <dbReference type="EC" id="3.4.19.1"/>
    </reaction>
</comment>
<evidence type="ECO:0000256" key="3">
    <source>
        <dbReference type="ARBA" id="ARBA00010040"/>
    </source>
</evidence>
<evidence type="ECO:0000256" key="4">
    <source>
        <dbReference type="ARBA" id="ARBA00011881"/>
    </source>
</evidence>
<comment type="subunit">
    <text evidence="4">Homotetramer.</text>
</comment>
<dbReference type="Pfam" id="PF00326">
    <property type="entry name" value="Peptidase_S9"/>
    <property type="match status" value="1"/>
</dbReference>
<organism evidence="11 12">
    <name type="scientific">Ceratosolen solmsi marchali</name>
    <dbReference type="NCBI Taxonomy" id="326594"/>
    <lineage>
        <taxon>Eukaryota</taxon>
        <taxon>Metazoa</taxon>
        <taxon>Ecdysozoa</taxon>
        <taxon>Arthropoda</taxon>
        <taxon>Hexapoda</taxon>
        <taxon>Insecta</taxon>
        <taxon>Pterygota</taxon>
        <taxon>Neoptera</taxon>
        <taxon>Endopterygota</taxon>
        <taxon>Hymenoptera</taxon>
        <taxon>Apocrita</taxon>
        <taxon>Proctotrupomorpha</taxon>
        <taxon>Chalcidoidea</taxon>
        <taxon>Agaonidae</taxon>
        <taxon>Agaoninae</taxon>
        <taxon>Ceratosolen</taxon>
    </lineage>
</organism>
<proteinExistence type="inferred from homology"/>
<feature type="domain" description="Peptidase S9 prolyl oligopeptidase catalytic" evidence="9">
    <location>
        <begin position="501"/>
        <end position="715"/>
    </location>
</feature>
<evidence type="ECO:0000313" key="12">
    <source>
        <dbReference type="RefSeq" id="XP_011499349.1"/>
    </source>
</evidence>
<dbReference type="InterPro" id="IPR011042">
    <property type="entry name" value="6-blade_b-propeller_TolB-like"/>
</dbReference>
<evidence type="ECO:0000256" key="7">
    <source>
        <dbReference type="ARBA" id="ARBA00022490"/>
    </source>
</evidence>